<sequence>MMRCVFMMMGMALLFSLSIPETEQTAILGGGMETSPDEDYVLIPRRIFAKRIMWSPSLRYGK</sequence>
<feature type="signal peptide" evidence="1">
    <location>
        <begin position="1"/>
        <end position="18"/>
    </location>
</feature>
<keyword evidence="3" id="KW-1185">Reference proteome</keyword>
<reference evidence="2 3" key="1">
    <citation type="submission" date="2024-11" db="EMBL/GenBank/DDBJ databases">
        <title>Adaptive evolution of stress response genes in parasites aligns with host niche diversity.</title>
        <authorList>
            <person name="Hahn C."/>
            <person name="Resl P."/>
        </authorList>
    </citation>
    <scope>NUCLEOTIDE SEQUENCE [LARGE SCALE GENOMIC DNA]</scope>
    <source>
        <strain evidence="2">EGGRZ-B1_66</strain>
        <tissue evidence="2">Body</tissue>
    </source>
</reference>
<dbReference type="AlphaFoldDB" id="A0ABD2PJR4"/>
<protein>
    <submittedName>
        <fullName evidence="2">Uncharacterized protein</fullName>
    </submittedName>
</protein>
<name>A0ABD2PJR4_9PLAT</name>
<accession>A0ABD2PJR4</accession>
<feature type="chain" id="PRO_5044892847" evidence="1">
    <location>
        <begin position="19"/>
        <end position="62"/>
    </location>
</feature>
<evidence type="ECO:0000256" key="1">
    <source>
        <dbReference type="SAM" id="SignalP"/>
    </source>
</evidence>
<dbReference type="EMBL" id="JBJKFK010006672">
    <property type="protein sequence ID" value="KAL3307712.1"/>
    <property type="molecule type" value="Genomic_DNA"/>
</dbReference>
<proteinExistence type="predicted"/>
<organism evidence="2 3">
    <name type="scientific">Cichlidogyrus casuarinus</name>
    <dbReference type="NCBI Taxonomy" id="1844966"/>
    <lineage>
        <taxon>Eukaryota</taxon>
        <taxon>Metazoa</taxon>
        <taxon>Spiralia</taxon>
        <taxon>Lophotrochozoa</taxon>
        <taxon>Platyhelminthes</taxon>
        <taxon>Monogenea</taxon>
        <taxon>Monopisthocotylea</taxon>
        <taxon>Dactylogyridea</taxon>
        <taxon>Ancyrocephalidae</taxon>
        <taxon>Cichlidogyrus</taxon>
    </lineage>
</organism>
<gene>
    <name evidence="2" type="ORF">Ciccas_013768</name>
</gene>
<dbReference type="Proteomes" id="UP001626550">
    <property type="component" value="Unassembled WGS sequence"/>
</dbReference>
<keyword evidence="1" id="KW-0732">Signal</keyword>
<evidence type="ECO:0000313" key="2">
    <source>
        <dbReference type="EMBL" id="KAL3307712.1"/>
    </source>
</evidence>
<evidence type="ECO:0000313" key="3">
    <source>
        <dbReference type="Proteomes" id="UP001626550"/>
    </source>
</evidence>
<comment type="caution">
    <text evidence="2">The sequence shown here is derived from an EMBL/GenBank/DDBJ whole genome shotgun (WGS) entry which is preliminary data.</text>
</comment>